<name>A0A1T5H3C0_9BACT</name>
<proteinExistence type="predicted"/>
<feature type="signal peptide" evidence="5">
    <location>
        <begin position="1"/>
        <end position="19"/>
    </location>
</feature>
<dbReference type="CDD" id="cd02966">
    <property type="entry name" value="TlpA_like_family"/>
    <property type="match status" value="1"/>
</dbReference>
<evidence type="ECO:0000259" key="6">
    <source>
        <dbReference type="PROSITE" id="PS51352"/>
    </source>
</evidence>
<dbReference type="Pfam" id="PF00578">
    <property type="entry name" value="AhpC-TSA"/>
    <property type="match status" value="1"/>
</dbReference>
<keyword evidence="2" id="KW-0201">Cytochrome c-type biogenesis</keyword>
<evidence type="ECO:0000256" key="3">
    <source>
        <dbReference type="ARBA" id="ARBA00023157"/>
    </source>
</evidence>
<dbReference type="RefSeq" id="WP_079557793.1">
    <property type="nucleotide sequence ID" value="NZ_CP021904.1"/>
</dbReference>
<comment type="subcellular location">
    <subcellularLocation>
        <location evidence="1">Cell envelope</location>
    </subcellularLocation>
</comment>
<dbReference type="PANTHER" id="PTHR42852">
    <property type="entry name" value="THIOL:DISULFIDE INTERCHANGE PROTEIN DSBE"/>
    <property type="match status" value="1"/>
</dbReference>
<feature type="domain" description="Thioredoxin" evidence="6">
    <location>
        <begin position="331"/>
        <end position="473"/>
    </location>
</feature>
<dbReference type="InterPro" id="IPR033395">
    <property type="entry name" value="DUF5106"/>
</dbReference>
<keyword evidence="8" id="KW-1185">Reference proteome</keyword>
<dbReference type="GO" id="GO:0030313">
    <property type="term" value="C:cell envelope"/>
    <property type="evidence" value="ECO:0007669"/>
    <property type="project" value="UniProtKB-SubCell"/>
</dbReference>
<dbReference type="Pfam" id="PF17127">
    <property type="entry name" value="DUF5106"/>
    <property type="match status" value="1"/>
</dbReference>
<evidence type="ECO:0000256" key="5">
    <source>
        <dbReference type="SAM" id="SignalP"/>
    </source>
</evidence>
<dbReference type="InterPro" id="IPR000866">
    <property type="entry name" value="AhpC/TSA"/>
</dbReference>
<feature type="chain" id="PRO_5012188468" evidence="5">
    <location>
        <begin position="20"/>
        <end position="473"/>
    </location>
</feature>
<evidence type="ECO:0000313" key="8">
    <source>
        <dbReference type="Proteomes" id="UP000191055"/>
    </source>
</evidence>
<dbReference type="InterPro" id="IPR013766">
    <property type="entry name" value="Thioredoxin_domain"/>
</dbReference>
<reference evidence="7 8" key="1">
    <citation type="submission" date="2017-02" db="EMBL/GenBank/DDBJ databases">
        <authorList>
            <person name="Peterson S.W."/>
        </authorList>
    </citation>
    <scope>NUCLEOTIDE SEQUENCE [LARGE SCALE GENOMIC DNA]</scope>
    <source>
        <strain evidence="7 8">DSM 24412</strain>
    </source>
</reference>
<dbReference type="GO" id="GO:0017004">
    <property type="term" value="P:cytochrome complex assembly"/>
    <property type="evidence" value="ECO:0007669"/>
    <property type="project" value="UniProtKB-KW"/>
</dbReference>
<dbReference type="STRING" id="889453.SAMN03080601_02063"/>
<organism evidence="7 8">
    <name type="scientific">Alkalitalea saponilacus</name>
    <dbReference type="NCBI Taxonomy" id="889453"/>
    <lineage>
        <taxon>Bacteria</taxon>
        <taxon>Pseudomonadati</taxon>
        <taxon>Bacteroidota</taxon>
        <taxon>Bacteroidia</taxon>
        <taxon>Marinilabiliales</taxon>
        <taxon>Marinilabiliaceae</taxon>
        <taxon>Alkalitalea</taxon>
    </lineage>
</organism>
<dbReference type="AlphaFoldDB" id="A0A1T5H3C0"/>
<dbReference type="InterPro" id="IPR025380">
    <property type="entry name" value="DUF4369"/>
</dbReference>
<sequence>MIKTACFLICLMMTLGLKASDDGYNISVTVNGINNQDIILGYYYNKQMYVSDTATTNSAGTAIFSGEEPLKGGLYLFYLPNGRYFDVLIDKEQDFSIRTDTVDLIGNMSISGAKDPSLFLSYQKFISERQKESSTIRERLQATEPDSGEALELRAELTKVNQKVEEFWNQITTNHPESFTATFIKSMQEPSMPEFNIPDGVSNPDSLLQIKRYRHFRDHYFDNIDFSDERLLRTPFFVQRLENYFDRGIIQIPDTIADASIRVIEKSRDNATMFRFLVQYFFNRANESNIMGMDAAMVALAEKYYLSGDANWASEQFLKNLQERVTAIKPTLIGNTAHDLRMQTIDGGMARLHAIDANITIIVFYEPSCGHCKKELPKLYKDVYLPYRDRGVEVFAVYSLDDMQEWNEFVDEHGLHEWINVFDPFHQTRFRQFYDIRSTPMLYVLDRDKKIAGKRIDAGQLPGFIEHLLRNYD</sequence>
<dbReference type="KEGG" id="asx:CDL62_18000"/>
<dbReference type="Proteomes" id="UP000191055">
    <property type="component" value="Unassembled WGS sequence"/>
</dbReference>
<protein>
    <submittedName>
        <fullName evidence="7">Peroxiredoxin</fullName>
    </submittedName>
</protein>
<dbReference type="Pfam" id="PF14289">
    <property type="entry name" value="DUF4369"/>
    <property type="match status" value="1"/>
</dbReference>
<dbReference type="OrthoDB" id="9805634at2"/>
<keyword evidence="4" id="KW-0676">Redox-active center</keyword>
<evidence type="ECO:0000313" key="7">
    <source>
        <dbReference type="EMBL" id="SKC15146.1"/>
    </source>
</evidence>
<dbReference type="PROSITE" id="PS51352">
    <property type="entry name" value="THIOREDOXIN_2"/>
    <property type="match status" value="1"/>
</dbReference>
<dbReference type="InterPro" id="IPR050553">
    <property type="entry name" value="Thioredoxin_ResA/DsbE_sf"/>
</dbReference>
<evidence type="ECO:0000256" key="4">
    <source>
        <dbReference type="ARBA" id="ARBA00023284"/>
    </source>
</evidence>
<keyword evidence="3" id="KW-1015">Disulfide bond</keyword>
<keyword evidence="5" id="KW-0732">Signal</keyword>
<dbReference type="PANTHER" id="PTHR42852:SF6">
    <property type="entry name" value="THIOL:DISULFIDE INTERCHANGE PROTEIN DSBE"/>
    <property type="match status" value="1"/>
</dbReference>
<evidence type="ECO:0000256" key="2">
    <source>
        <dbReference type="ARBA" id="ARBA00022748"/>
    </source>
</evidence>
<dbReference type="SUPFAM" id="SSF52833">
    <property type="entry name" value="Thioredoxin-like"/>
    <property type="match status" value="1"/>
</dbReference>
<accession>A0A1T5H3C0</accession>
<dbReference type="InterPro" id="IPR036249">
    <property type="entry name" value="Thioredoxin-like_sf"/>
</dbReference>
<gene>
    <name evidence="7" type="ORF">SAMN03080601_02063</name>
</gene>
<dbReference type="GO" id="GO:0016209">
    <property type="term" value="F:antioxidant activity"/>
    <property type="evidence" value="ECO:0007669"/>
    <property type="project" value="InterPro"/>
</dbReference>
<evidence type="ECO:0000256" key="1">
    <source>
        <dbReference type="ARBA" id="ARBA00004196"/>
    </source>
</evidence>
<dbReference type="Gene3D" id="3.40.30.10">
    <property type="entry name" value="Glutaredoxin"/>
    <property type="match status" value="1"/>
</dbReference>
<dbReference type="EMBL" id="FUYV01000011">
    <property type="protein sequence ID" value="SKC15146.1"/>
    <property type="molecule type" value="Genomic_DNA"/>
</dbReference>
<dbReference type="GO" id="GO:0016491">
    <property type="term" value="F:oxidoreductase activity"/>
    <property type="evidence" value="ECO:0007669"/>
    <property type="project" value="InterPro"/>
</dbReference>